<feature type="non-terminal residue" evidence="2">
    <location>
        <position position="1"/>
    </location>
</feature>
<gene>
    <name evidence="2" type="ORF">Tci_932551</name>
</gene>
<sequence>LKTQYNSPSDSIPEVSVEVPKSEKGGSKKKRKKGRDGSGTSPGEGGTVNKSGDRDKRTKTGRACDACVSSVGIT</sequence>
<reference evidence="2" key="1">
    <citation type="journal article" date="2019" name="Sci. Rep.">
        <title>Draft genome of Tanacetum cinerariifolium, the natural source of mosquito coil.</title>
        <authorList>
            <person name="Yamashiro T."/>
            <person name="Shiraishi A."/>
            <person name="Satake H."/>
            <person name="Nakayama K."/>
        </authorList>
    </citation>
    <scope>NUCLEOTIDE SEQUENCE</scope>
</reference>
<feature type="compositionally biased region" description="Polar residues" evidence="1">
    <location>
        <begin position="1"/>
        <end position="10"/>
    </location>
</feature>
<evidence type="ECO:0000313" key="2">
    <source>
        <dbReference type="EMBL" id="GFD60582.1"/>
    </source>
</evidence>
<organism evidence="2">
    <name type="scientific">Tanacetum cinerariifolium</name>
    <name type="common">Dalmatian daisy</name>
    <name type="synonym">Chrysanthemum cinerariifolium</name>
    <dbReference type="NCBI Taxonomy" id="118510"/>
    <lineage>
        <taxon>Eukaryota</taxon>
        <taxon>Viridiplantae</taxon>
        <taxon>Streptophyta</taxon>
        <taxon>Embryophyta</taxon>
        <taxon>Tracheophyta</taxon>
        <taxon>Spermatophyta</taxon>
        <taxon>Magnoliopsida</taxon>
        <taxon>eudicotyledons</taxon>
        <taxon>Gunneridae</taxon>
        <taxon>Pentapetalae</taxon>
        <taxon>asterids</taxon>
        <taxon>campanulids</taxon>
        <taxon>Asterales</taxon>
        <taxon>Asteraceae</taxon>
        <taxon>Asteroideae</taxon>
        <taxon>Anthemideae</taxon>
        <taxon>Anthemidinae</taxon>
        <taxon>Tanacetum</taxon>
    </lineage>
</organism>
<name>A0A699XKP5_TANCI</name>
<dbReference type="AlphaFoldDB" id="A0A699XKP5"/>
<feature type="region of interest" description="Disordered" evidence="1">
    <location>
        <begin position="1"/>
        <end position="74"/>
    </location>
</feature>
<accession>A0A699XKP5</accession>
<evidence type="ECO:0000256" key="1">
    <source>
        <dbReference type="SAM" id="MobiDB-lite"/>
    </source>
</evidence>
<comment type="caution">
    <text evidence="2">The sequence shown here is derived from an EMBL/GenBank/DDBJ whole genome shotgun (WGS) entry which is preliminary data.</text>
</comment>
<dbReference type="EMBL" id="BKCJ011879781">
    <property type="protein sequence ID" value="GFD60582.1"/>
    <property type="molecule type" value="Genomic_DNA"/>
</dbReference>
<proteinExistence type="predicted"/>
<protein>
    <submittedName>
        <fullName evidence="2">Uncharacterized protein</fullName>
    </submittedName>
</protein>